<dbReference type="STRING" id="1675527.AIOL_004403"/>
<evidence type="ECO:0000313" key="3">
    <source>
        <dbReference type="EMBL" id="KMW59421.1"/>
    </source>
</evidence>
<keyword evidence="3" id="KW-0131">Cell cycle</keyword>
<keyword evidence="3" id="KW-0328">Glycosyltransferase</keyword>
<dbReference type="Proteomes" id="UP000037178">
    <property type="component" value="Unassembled WGS sequence"/>
</dbReference>
<dbReference type="PANTHER" id="PTHR34978:SF3">
    <property type="entry name" value="SLR0241 PROTEIN"/>
    <property type="match status" value="1"/>
</dbReference>
<evidence type="ECO:0000259" key="2">
    <source>
        <dbReference type="Pfam" id="PF05569"/>
    </source>
</evidence>
<name>A0A0J9E9W0_9RHOB</name>
<keyword evidence="1" id="KW-0812">Transmembrane</keyword>
<dbReference type="RefSeq" id="WP_049644905.1">
    <property type="nucleotide sequence ID" value="NZ_LFTY01000002.1"/>
</dbReference>
<dbReference type="InterPro" id="IPR052173">
    <property type="entry name" value="Beta-lactam_resp_regulator"/>
</dbReference>
<keyword evidence="4" id="KW-1185">Reference proteome</keyword>
<proteinExistence type="predicted"/>
<keyword evidence="1" id="KW-1133">Transmembrane helix</keyword>
<dbReference type="InterPro" id="IPR008756">
    <property type="entry name" value="Peptidase_M56"/>
</dbReference>
<keyword evidence="3" id="KW-0132">Cell division</keyword>
<feature type="transmembrane region" description="Helical" evidence="1">
    <location>
        <begin position="12"/>
        <end position="35"/>
    </location>
</feature>
<keyword evidence="3" id="KW-0808">Transferase</keyword>
<evidence type="ECO:0000256" key="1">
    <source>
        <dbReference type="SAM" id="Phobius"/>
    </source>
</evidence>
<dbReference type="AlphaFoldDB" id="A0A0J9E9W0"/>
<feature type="transmembrane region" description="Helical" evidence="1">
    <location>
        <begin position="326"/>
        <end position="346"/>
    </location>
</feature>
<keyword evidence="1" id="KW-0472">Membrane</keyword>
<dbReference type="PANTHER" id="PTHR34978">
    <property type="entry name" value="POSSIBLE SENSOR-TRANSDUCER PROTEIN BLAR"/>
    <property type="match status" value="1"/>
</dbReference>
<feature type="transmembrane region" description="Helical" evidence="1">
    <location>
        <begin position="47"/>
        <end position="68"/>
    </location>
</feature>
<accession>A0A0J9E9W0</accession>
<feature type="transmembrane region" description="Helical" evidence="1">
    <location>
        <begin position="121"/>
        <end position="143"/>
    </location>
</feature>
<dbReference type="Pfam" id="PF05569">
    <property type="entry name" value="Peptidase_M56"/>
    <property type="match status" value="1"/>
</dbReference>
<gene>
    <name evidence="3" type="ORF">AIOL_004403</name>
</gene>
<feature type="domain" description="Peptidase M56" evidence="2">
    <location>
        <begin position="27"/>
        <end position="282"/>
    </location>
</feature>
<organism evidence="3 4">
    <name type="scientific">Candidatus Rhodobacter oscarellae</name>
    <dbReference type="NCBI Taxonomy" id="1675527"/>
    <lineage>
        <taxon>Bacteria</taxon>
        <taxon>Pseudomonadati</taxon>
        <taxon>Pseudomonadota</taxon>
        <taxon>Alphaproteobacteria</taxon>
        <taxon>Rhodobacterales</taxon>
        <taxon>Rhodobacter group</taxon>
        <taxon>Rhodobacter</taxon>
    </lineage>
</organism>
<dbReference type="EC" id="2.4.1.129" evidence="3"/>
<protein>
    <submittedName>
        <fullName evidence="3">Cell division protein FtsI</fullName>
        <ecNumber evidence="3">2.4.1.129</ecNumber>
    </submittedName>
</protein>
<comment type="caution">
    <text evidence="3">The sequence shown here is derived from an EMBL/GenBank/DDBJ whole genome shotgun (WGS) entry which is preliminary data.</text>
</comment>
<dbReference type="GO" id="GO:0051301">
    <property type="term" value="P:cell division"/>
    <property type="evidence" value="ECO:0007669"/>
    <property type="project" value="UniProtKB-KW"/>
</dbReference>
<dbReference type="PATRIC" id="fig|1675527.3.peg.4606"/>
<reference evidence="3 4" key="1">
    <citation type="submission" date="2015-06" db="EMBL/GenBank/DDBJ databases">
        <title>Draft genome sequence of an Alphaproteobacteria species associated to the Mediterranean sponge Oscarella lobularis.</title>
        <authorList>
            <person name="Jourda C."/>
            <person name="Santini S."/>
            <person name="Claverie J.-M."/>
        </authorList>
    </citation>
    <scope>NUCLEOTIDE SEQUENCE [LARGE SCALE GENOMIC DNA]</scope>
    <source>
        <strain evidence="3">IGS</strain>
    </source>
</reference>
<dbReference type="EMBL" id="LFTY01000002">
    <property type="protein sequence ID" value="KMW59421.1"/>
    <property type="molecule type" value="Genomic_DNA"/>
</dbReference>
<evidence type="ECO:0000313" key="4">
    <source>
        <dbReference type="Proteomes" id="UP000037178"/>
    </source>
</evidence>
<sequence length="382" mass="43098">MIPVEAVLDAYINANILIVVAFALWSAVAFALRRVGLEHSYGTQLQLLNTVFLAILLSPFLVMLFFAAQSAGVAKGVNVNLSDMVVSHFLNGGFEMNATQFERLLQIRETLITNIANAAGISAWIAISAFLAGLLIGVGRLIYSMYCLQVIVSQSYHLRRFGRLRIRVSDRTLVPFSTRGLWYYHVVIPAQMMGEQGDVLRVSLAHEFQHLRQGDIEWEIILEALKPFFFLNPAFHAWKRRVEGLRELSCDHQVMSRGRIGRRTYCDTLLSVCQQTLRRDRNFVIAVPKVTLVTADRTAIGRGKQSLLEQRINSILDARMLRNPKLVYAGIMIPMTAAVLLTAVAIQRPADWSQDRLTLSTVVNLERLDEINRLSTFGRIRN</sequence>
<dbReference type="OrthoDB" id="7743548at2"/>
<dbReference type="GO" id="GO:0016757">
    <property type="term" value="F:glycosyltransferase activity"/>
    <property type="evidence" value="ECO:0007669"/>
    <property type="project" value="UniProtKB-KW"/>
</dbReference>
<dbReference type="CDD" id="cd07341">
    <property type="entry name" value="M56_BlaR1_MecR1_like"/>
    <property type="match status" value="1"/>
</dbReference>